<evidence type="ECO:0000313" key="1">
    <source>
        <dbReference type="EMBL" id="KAF2179415.1"/>
    </source>
</evidence>
<dbReference type="PANTHER" id="PTHR38119">
    <property type="entry name" value="BTB DOMAIN-CONTAINING PROTEIN-RELATED"/>
    <property type="match status" value="1"/>
</dbReference>
<dbReference type="PANTHER" id="PTHR38119:SF2">
    <property type="entry name" value="TRANSCRIPTION FACTOR DOMAIN-CONTAINING PROTEIN"/>
    <property type="match status" value="1"/>
</dbReference>
<reference evidence="1" key="1">
    <citation type="journal article" date="2020" name="Stud. Mycol.">
        <title>101 Dothideomycetes genomes: a test case for predicting lifestyles and emergence of pathogens.</title>
        <authorList>
            <person name="Haridas S."/>
            <person name="Albert R."/>
            <person name="Binder M."/>
            <person name="Bloem J."/>
            <person name="Labutti K."/>
            <person name="Salamov A."/>
            <person name="Andreopoulos B."/>
            <person name="Baker S."/>
            <person name="Barry K."/>
            <person name="Bills G."/>
            <person name="Bluhm B."/>
            <person name="Cannon C."/>
            <person name="Castanera R."/>
            <person name="Culley D."/>
            <person name="Daum C."/>
            <person name="Ezra D."/>
            <person name="Gonzalez J."/>
            <person name="Henrissat B."/>
            <person name="Kuo A."/>
            <person name="Liang C."/>
            <person name="Lipzen A."/>
            <person name="Lutzoni F."/>
            <person name="Magnuson J."/>
            <person name="Mondo S."/>
            <person name="Nolan M."/>
            <person name="Ohm R."/>
            <person name="Pangilinan J."/>
            <person name="Park H.-J."/>
            <person name="Ramirez L."/>
            <person name="Alfaro M."/>
            <person name="Sun H."/>
            <person name="Tritt A."/>
            <person name="Yoshinaga Y."/>
            <person name="Zwiers L.-H."/>
            <person name="Turgeon B."/>
            <person name="Goodwin S."/>
            <person name="Spatafora J."/>
            <person name="Crous P."/>
            <person name="Grigoriev I."/>
        </authorList>
    </citation>
    <scope>NUCLEOTIDE SEQUENCE</scope>
    <source>
        <strain evidence="1">CBS 207.26</strain>
    </source>
</reference>
<dbReference type="OrthoDB" id="2129688at2759"/>
<dbReference type="Proteomes" id="UP000800200">
    <property type="component" value="Unassembled WGS sequence"/>
</dbReference>
<protein>
    <submittedName>
        <fullName evidence="1">Uncharacterized protein</fullName>
    </submittedName>
</protein>
<dbReference type="AlphaFoldDB" id="A0A6A6DJW7"/>
<evidence type="ECO:0000313" key="2">
    <source>
        <dbReference type="Proteomes" id="UP000800200"/>
    </source>
</evidence>
<sequence length="324" mass="36972">MEQPEDFHPNVLARNSTRFAEFLTEANAALFAPRAQTYGITVRRMVELQKLPDDNDIAGRLGIVDSPNPRPKLDHIGRPVDRVPVVPLNENGRAPTRIFDHYELIFYAFYGRDIGISGADIATALEDAVEIIHIAEYLGLVPVISKPIDVALFKQGQMIFKEAIIHLSGNWSKVSEDTRNKLEKSIREICEKHHKILNGKRRKLELTLAPMYLSRMCTPSNKFPIKSDDFAKNLSSIRNGRRRLHGQIDHQPISYKISLTKKAMNVLGNHLLEIKECIKGVVAKHKILESTCQLDVHRYSTSYLTCVEVDREDYPWLKRKRRAG</sequence>
<name>A0A6A6DJW7_9PEZI</name>
<gene>
    <name evidence="1" type="ORF">K469DRAFT_799231</name>
</gene>
<keyword evidence="2" id="KW-1185">Reference proteome</keyword>
<dbReference type="EMBL" id="ML994667">
    <property type="protein sequence ID" value="KAF2179415.1"/>
    <property type="molecule type" value="Genomic_DNA"/>
</dbReference>
<organism evidence="1 2">
    <name type="scientific">Zopfia rhizophila CBS 207.26</name>
    <dbReference type="NCBI Taxonomy" id="1314779"/>
    <lineage>
        <taxon>Eukaryota</taxon>
        <taxon>Fungi</taxon>
        <taxon>Dikarya</taxon>
        <taxon>Ascomycota</taxon>
        <taxon>Pezizomycotina</taxon>
        <taxon>Dothideomycetes</taxon>
        <taxon>Dothideomycetes incertae sedis</taxon>
        <taxon>Zopfiaceae</taxon>
        <taxon>Zopfia</taxon>
    </lineage>
</organism>
<accession>A0A6A6DJW7</accession>
<proteinExistence type="predicted"/>